<sequence length="98" mass="10833">MNDKDPYRMIRLDIAQEHLRQARQTFNLSLVSSAASICISVVGAFLLISGKANEGSVTTATGLLSTTYCSQIAQKSSKTLEELRENFKKNILLANREI</sequence>
<dbReference type="PATRIC" id="fig|272123.3.peg.1110"/>
<accession>K9ZD97</accession>
<dbReference type="HOGENOM" id="CLU_172629_0_0_3"/>
<reference evidence="4" key="1">
    <citation type="journal article" date="2013" name="Proc. Natl. Acad. Sci. U.S.A.">
        <title>Improving the coverage of the cyanobacterial phylum using diversity-driven genome sequencing.</title>
        <authorList>
            <person name="Shih P.M."/>
            <person name="Wu D."/>
            <person name="Latifi A."/>
            <person name="Axen S.D."/>
            <person name="Fewer D.P."/>
            <person name="Talla E."/>
            <person name="Calteau A."/>
            <person name="Cai F."/>
            <person name="Tandeau de Marsac N."/>
            <person name="Rippka R."/>
            <person name="Herdman M."/>
            <person name="Sivonen K."/>
            <person name="Coursin T."/>
            <person name="Laurent T."/>
            <person name="Goodwin L."/>
            <person name="Nolan M."/>
            <person name="Davenport K.W."/>
            <person name="Han C.S."/>
            <person name="Rubin E.M."/>
            <person name="Eisen J.A."/>
            <person name="Woyke T."/>
            <person name="Gugger M."/>
            <person name="Kerfeld C.A."/>
        </authorList>
    </citation>
    <scope>NUCLEOTIDE SEQUENCE [LARGE SCALE GENOMIC DNA]</scope>
    <source>
        <strain evidence="4">ATCC 27899 / PCC 7122</strain>
    </source>
</reference>
<protein>
    <recommendedName>
        <fullName evidence="2">Cyanobacterial TRADD-N associated 2 transmembrane domain-containing protein</fullName>
    </recommendedName>
</protein>
<gene>
    <name evidence="3" type="ordered locus">Anacy_1012</name>
</gene>
<feature type="transmembrane region" description="Helical" evidence="1">
    <location>
        <begin position="26"/>
        <end position="48"/>
    </location>
</feature>
<dbReference type="KEGG" id="acy:Anacy_1012"/>
<organism evidence="3 4">
    <name type="scientific">Anabaena cylindrica (strain ATCC 27899 / PCC 7122)</name>
    <dbReference type="NCBI Taxonomy" id="272123"/>
    <lineage>
        <taxon>Bacteria</taxon>
        <taxon>Bacillati</taxon>
        <taxon>Cyanobacteriota</taxon>
        <taxon>Cyanophyceae</taxon>
        <taxon>Nostocales</taxon>
        <taxon>Nostocaceae</taxon>
        <taxon>Anabaena</taxon>
    </lineage>
</organism>
<dbReference type="InterPro" id="IPR048567">
    <property type="entry name" value="CyanoTRADDas_TM"/>
</dbReference>
<evidence type="ECO:0000313" key="4">
    <source>
        <dbReference type="Proteomes" id="UP000010474"/>
    </source>
</evidence>
<keyword evidence="1" id="KW-0472">Membrane</keyword>
<dbReference type="RefSeq" id="WP_015213239.1">
    <property type="nucleotide sequence ID" value="NC_019771.1"/>
</dbReference>
<evidence type="ECO:0000256" key="1">
    <source>
        <dbReference type="SAM" id="Phobius"/>
    </source>
</evidence>
<dbReference type="AlphaFoldDB" id="K9ZD97"/>
<evidence type="ECO:0000313" key="3">
    <source>
        <dbReference type="EMBL" id="AFZ56587.1"/>
    </source>
</evidence>
<keyword evidence="1" id="KW-1133">Transmembrane helix</keyword>
<feature type="domain" description="Cyanobacterial TRADD-N associated 2 transmembrane" evidence="2">
    <location>
        <begin position="17"/>
        <end position="79"/>
    </location>
</feature>
<dbReference type="Proteomes" id="UP000010474">
    <property type="component" value="Chromosome"/>
</dbReference>
<proteinExistence type="predicted"/>
<evidence type="ECO:0000259" key="2">
    <source>
        <dbReference type="Pfam" id="PF20712"/>
    </source>
</evidence>
<dbReference type="eggNOG" id="ENOG5033GXD">
    <property type="taxonomic scope" value="Bacteria"/>
</dbReference>
<name>K9ZD97_ANACC</name>
<keyword evidence="1" id="KW-0812">Transmembrane</keyword>
<dbReference type="Pfam" id="PF20712">
    <property type="entry name" value="CyanoTRADDas_TM"/>
    <property type="match status" value="1"/>
</dbReference>
<dbReference type="EMBL" id="CP003659">
    <property type="protein sequence ID" value="AFZ56587.1"/>
    <property type="molecule type" value="Genomic_DNA"/>
</dbReference>
<keyword evidence="4" id="KW-1185">Reference proteome</keyword>